<proteinExistence type="predicted"/>
<evidence type="ECO:0000313" key="2">
    <source>
        <dbReference type="EMBL" id="MYM71164.1"/>
    </source>
</evidence>
<protein>
    <submittedName>
        <fullName evidence="2">Gel scht</fullName>
    </submittedName>
</protein>
<keyword evidence="1" id="KW-0732">Signal</keyword>
<dbReference type="RefSeq" id="WP_161048947.1">
    <property type="nucleotide sequence ID" value="NZ_WWCR01000002.1"/>
</dbReference>
<evidence type="ECO:0000256" key="1">
    <source>
        <dbReference type="SAM" id="SignalP"/>
    </source>
</evidence>
<dbReference type="Proteomes" id="UP000469734">
    <property type="component" value="Unassembled WGS sequence"/>
</dbReference>
<gene>
    <name evidence="2" type="ORF">GTP56_03000</name>
</gene>
<accession>A0A7X4GY31</accession>
<dbReference type="AlphaFoldDB" id="A0A7X4GY31"/>
<feature type="chain" id="PRO_5030960666" evidence="1">
    <location>
        <begin position="23"/>
        <end position="129"/>
    </location>
</feature>
<name>A0A7X4GY31_9BURK</name>
<dbReference type="EMBL" id="WWCR01000002">
    <property type="protein sequence ID" value="MYM71164.1"/>
    <property type="molecule type" value="Genomic_DNA"/>
</dbReference>
<organism evidence="2 3">
    <name type="scientific">Duganella margarita</name>
    <dbReference type="NCBI Taxonomy" id="2692170"/>
    <lineage>
        <taxon>Bacteria</taxon>
        <taxon>Pseudomonadati</taxon>
        <taxon>Pseudomonadota</taxon>
        <taxon>Betaproteobacteria</taxon>
        <taxon>Burkholderiales</taxon>
        <taxon>Oxalobacteraceae</taxon>
        <taxon>Telluria group</taxon>
        <taxon>Duganella</taxon>
    </lineage>
</organism>
<sequence length="129" mass="14223">MKTILLGVVAALALSSLPAAYADDTTVSVSAARAQQYQMQPDEFSTFRNTYVLQNGQRIAFDNRLTKLYASLDKGRPVRIYATSPTSFVTETGARFDFHEEGEALSISDFQKLPLARNAPANGLMMARR</sequence>
<evidence type="ECO:0000313" key="3">
    <source>
        <dbReference type="Proteomes" id="UP000469734"/>
    </source>
</evidence>
<feature type="signal peptide" evidence="1">
    <location>
        <begin position="1"/>
        <end position="22"/>
    </location>
</feature>
<reference evidence="2 3" key="1">
    <citation type="submission" date="2019-12" db="EMBL/GenBank/DDBJ databases">
        <title>Novel species isolated from a subtropical stream in China.</title>
        <authorList>
            <person name="Lu H."/>
        </authorList>
    </citation>
    <scope>NUCLEOTIDE SEQUENCE [LARGE SCALE GENOMIC DNA]</scope>
    <source>
        <strain evidence="2 3">FT134W</strain>
    </source>
</reference>
<comment type="caution">
    <text evidence="2">The sequence shown here is derived from an EMBL/GenBank/DDBJ whole genome shotgun (WGS) entry which is preliminary data.</text>
</comment>